<evidence type="ECO:0000313" key="2">
    <source>
        <dbReference type="Proteomes" id="UP000887563"/>
    </source>
</evidence>
<protein>
    <submittedName>
        <fullName evidence="3 4">Uncharacterized protein</fullName>
    </submittedName>
</protein>
<dbReference type="Proteomes" id="UP000887563">
    <property type="component" value="Unplaced"/>
</dbReference>
<dbReference type="WBParaSite" id="Minc3s11681g45069">
    <property type="protein sequence ID" value="Minc3s11681g45069"/>
    <property type="gene ID" value="Minc3s11681g45069"/>
</dbReference>
<sequence length="63" mass="7026">MVAPTPVSSLVHRRTLVVSGCFLILLGILISLILILFEIDVKKIVAYRTISQVSLIFLFFSYG</sequence>
<accession>A0A914NRL3</accession>
<keyword evidence="1" id="KW-0812">Transmembrane</keyword>
<keyword evidence="2" id="KW-1185">Reference proteome</keyword>
<evidence type="ECO:0000313" key="3">
    <source>
        <dbReference type="WBParaSite" id="Minc3s09555g43325"/>
    </source>
</evidence>
<keyword evidence="1" id="KW-0472">Membrane</keyword>
<evidence type="ECO:0000313" key="4">
    <source>
        <dbReference type="WBParaSite" id="Minc3s11681g45069"/>
    </source>
</evidence>
<reference evidence="3 4" key="1">
    <citation type="submission" date="2022-11" db="UniProtKB">
        <authorList>
            <consortium name="WormBaseParasite"/>
        </authorList>
    </citation>
    <scope>IDENTIFICATION</scope>
</reference>
<name>A0A914NRL3_MELIC</name>
<organism evidence="2 3">
    <name type="scientific">Meloidogyne incognita</name>
    <name type="common">Southern root-knot nematode worm</name>
    <name type="synonym">Oxyuris incognita</name>
    <dbReference type="NCBI Taxonomy" id="6306"/>
    <lineage>
        <taxon>Eukaryota</taxon>
        <taxon>Metazoa</taxon>
        <taxon>Ecdysozoa</taxon>
        <taxon>Nematoda</taxon>
        <taxon>Chromadorea</taxon>
        <taxon>Rhabditida</taxon>
        <taxon>Tylenchina</taxon>
        <taxon>Tylenchomorpha</taxon>
        <taxon>Tylenchoidea</taxon>
        <taxon>Meloidogynidae</taxon>
        <taxon>Meloidogyninae</taxon>
        <taxon>Meloidogyne</taxon>
        <taxon>Meloidogyne incognita group</taxon>
    </lineage>
</organism>
<keyword evidence="1" id="KW-1133">Transmembrane helix</keyword>
<feature type="transmembrane region" description="Helical" evidence="1">
    <location>
        <begin position="16"/>
        <end position="37"/>
    </location>
</feature>
<feature type="transmembrane region" description="Helical" evidence="1">
    <location>
        <begin position="44"/>
        <end position="62"/>
    </location>
</feature>
<proteinExistence type="predicted"/>
<dbReference type="AlphaFoldDB" id="A0A914NRL3"/>
<dbReference type="WBParaSite" id="Minc3s09555g43325">
    <property type="protein sequence ID" value="Minc3s09555g43325"/>
    <property type="gene ID" value="Minc3s09555g43325"/>
</dbReference>
<evidence type="ECO:0000256" key="1">
    <source>
        <dbReference type="SAM" id="Phobius"/>
    </source>
</evidence>